<feature type="signal peptide" evidence="3">
    <location>
        <begin position="1"/>
        <end position="36"/>
    </location>
</feature>
<keyword evidence="1 3" id="KW-0732">Signal</keyword>
<dbReference type="Proteomes" id="UP000321058">
    <property type="component" value="Unassembled WGS sequence"/>
</dbReference>
<accession>A0A512N9H7</accession>
<dbReference type="InterPro" id="IPR050570">
    <property type="entry name" value="Cell_wall_metabolism_enzyme"/>
</dbReference>
<dbReference type="AlphaFoldDB" id="A0A512N9H7"/>
<feature type="chain" id="PRO_5021845269" description="M23ase beta-sheet core domain-containing protein" evidence="3">
    <location>
        <begin position="37"/>
        <end position="351"/>
    </location>
</feature>
<feature type="domain" description="M23ase beta-sheet core" evidence="4">
    <location>
        <begin position="204"/>
        <end position="300"/>
    </location>
</feature>
<dbReference type="CDD" id="cd12797">
    <property type="entry name" value="M23_peptidase"/>
    <property type="match status" value="1"/>
</dbReference>
<evidence type="ECO:0000259" key="4">
    <source>
        <dbReference type="Pfam" id="PF01551"/>
    </source>
</evidence>
<organism evidence="5 6">
    <name type="scientific">Reyranella soli</name>
    <dbReference type="NCBI Taxonomy" id="1230389"/>
    <lineage>
        <taxon>Bacteria</taxon>
        <taxon>Pseudomonadati</taxon>
        <taxon>Pseudomonadota</taxon>
        <taxon>Alphaproteobacteria</taxon>
        <taxon>Hyphomicrobiales</taxon>
        <taxon>Reyranellaceae</taxon>
        <taxon>Reyranella</taxon>
    </lineage>
</organism>
<evidence type="ECO:0000313" key="5">
    <source>
        <dbReference type="EMBL" id="GEP55635.1"/>
    </source>
</evidence>
<evidence type="ECO:0000256" key="1">
    <source>
        <dbReference type="ARBA" id="ARBA00022729"/>
    </source>
</evidence>
<dbReference type="Gene3D" id="2.70.70.10">
    <property type="entry name" value="Glucose Permease (Domain IIA)"/>
    <property type="match status" value="1"/>
</dbReference>
<sequence>MTTVARPAGGFRRPSTLRLAFAAVCLLGLSVADATAHVRTPDYGRLDRNPGGVLPEYDSRSRLELRGEPKDVPAVSGQVCGLSSGTSLSAPISEVGLQSVRAAAPANQVIFSLLETFPADSDIVRVALGATADGAPCPLYVSIGTEGADRQTFWRFAPDDEPEGWFDDDGRRLGAALAPPRPGSRMSSPFGPRRYYGRPSGGGFHDGIDYEARIGQPILAAADGVIEHQGSHFEYGLTVKIRHAAQFTTLYAHMSRFAAGHAVGSRVSQGEVIGYVGMTGRSTGAHLHFSTIINGKFSDPAPYLSDGERALKARTLVGFRKWQDDVRGAVQQMRDRQRRNPVQDDDWTSRL</sequence>
<dbReference type="GO" id="GO:0004222">
    <property type="term" value="F:metalloendopeptidase activity"/>
    <property type="evidence" value="ECO:0007669"/>
    <property type="project" value="TreeGrafter"/>
</dbReference>
<evidence type="ECO:0000313" key="6">
    <source>
        <dbReference type="Proteomes" id="UP000321058"/>
    </source>
</evidence>
<proteinExistence type="predicted"/>
<reference evidence="5 6" key="1">
    <citation type="submission" date="2019-07" db="EMBL/GenBank/DDBJ databases">
        <title>Whole genome shotgun sequence of Reyranella soli NBRC 108950.</title>
        <authorList>
            <person name="Hosoyama A."/>
            <person name="Uohara A."/>
            <person name="Ohji S."/>
            <person name="Ichikawa N."/>
        </authorList>
    </citation>
    <scope>NUCLEOTIDE SEQUENCE [LARGE SCALE GENOMIC DNA]</scope>
    <source>
        <strain evidence="5 6">NBRC 108950</strain>
    </source>
</reference>
<dbReference type="PANTHER" id="PTHR21666">
    <property type="entry name" value="PEPTIDASE-RELATED"/>
    <property type="match status" value="1"/>
</dbReference>
<evidence type="ECO:0000256" key="2">
    <source>
        <dbReference type="SAM" id="MobiDB-lite"/>
    </source>
</evidence>
<dbReference type="RefSeq" id="WP_147149723.1">
    <property type="nucleotide sequence ID" value="NZ_BKAJ01000041.1"/>
</dbReference>
<dbReference type="PANTHER" id="PTHR21666:SF289">
    <property type="entry name" value="L-ALA--D-GLU ENDOPEPTIDASE"/>
    <property type="match status" value="1"/>
</dbReference>
<comment type="caution">
    <text evidence="5">The sequence shown here is derived from an EMBL/GenBank/DDBJ whole genome shotgun (WGS) entry which is preliminary data.</text>
</comment>
<keyword evidence="6" id="KW-1185">Reference proteome</keyword>
<gene>
    <name evidence="5" type="ORF">RSO01_28010</name>
</gene>
<evidence type="ECO:0000256" key="3">
    <source>
        <dbReference type="SAM" id="SignalP"/>
    </source>
</evidence>
<dbReference type="OrthoDB" id="9805070at2"/>
<dbReference type="InterPro" id="IPR016047">
    <property type="entry name" value="M23ase_b-sheet_dom"/>
</dbReference>
<dbReference type="SUPFAM" id="SSF51261">
    <property type="entry name" value="Duplicated hybrid motif"/>
    <property type="match status" value="1"/>
</dbReference>
<dbReference type="InterPro" id="IPR011055">
    <property type="entry name" value="Dup_hybrid_motif"/>
</dbReference>
<dbReference type="Pfam" id="PF01551">
    <property type="entry name" value="Peptidase_M23"/>
    <property type="match status" value="1"/>
</dbReference>
<feature type="region of interest" description="Disordered" evidence="2">
    <location>
        <begin position="330"/>
        <end position="351"/>
    </location>
</feature>
<protein>
    <recommendedName>
        <fullName evidence="4">M23ase beta-sheet core domain-containing protein</fullName>
    </recommendedName>
</protein>
<name>A0A512N9H7_9HYPH</name>
<dbReference type="EMBL" id="BKAJ01000041">
    <property type="protein sequence ID" value="GEP55635.1"/>
    <property type="molecule type" value="Genomic_DNA"/>
</dbReference>